<dbReference type="NCBIfam" id="TIGR01777">
    <property type="entry name" value="yfcH"/>
    <property type="match status" value="1"/>
</dbReference>
<evidence type="ECO:0000313" key="5">
    <source>
        <dbReference type="Proteomes" id="UP001139263"/>
    </source>
</evidence>
<feature type="domain" description="DUF1731" evidence="3">
    <location>
        <begin position="251"/>
        <end position="297"/>
    </location>
</feature>
<reference evidence="4" key="1">
    <citation type="submission" date="2022-03" db="EMBL/GenBank/DDBJ databases">
        <title>Draft Genome Sequence of Firmicute Strain S0AB, a Heterotrophic Iron/Sulfur-Oxidizing Extreme Acidophile.</title>
        <authorList>
            <person name="Vergara E."/>
            <person name="Pakostova E."/>
            <person name="Johnson D.B."/>
            <person name="Holmes D.S."/>
        </authorList>
    </citation>
    <scope>NUCLEOTIDE SEQUENCE</scope>
    <source>
        <strain evidence="4">S0AB</strain>
    </source>
</reference>
<evidence type="ECO:0000313" key="4">
    <source>
        <dbReference type="EMBL" id="MCI0183751.1"/>
    </source>
</evidence>
<dbReference type="EMBL" id="JALBUF010000006">
    <property type="protein sequence ID" value="MCI0183751.1"/>
    <property type="molecule type" value="Genomic_DNA"/>
</dbReference>
<organism evidence="4 5">
    <name type="scientific">Sulfoacidibacillus ferrooxidans</name>
    <dbReference type="NCBI Taxonomy" id="2005001"/>
    <lineage>
        <taxon>Bacteria</taxon>
        <taxon>Bacillati</taxon>
        <taxon>Bacillota</taxon>
        <taxon>Bacilli</taxon>
        <taxon>Bacillales</taxon>
        <taxon>Alicyclobacillaceae</taxon>
        <taxon>Sulfoacidibacillus</taxon>
    </lineage>
</organism>
<proteinExistence type="inferred from homology"/>
<protein>
    <submittedName>
        <fullName evidence="4">Epimerase family protein</fullName>
    </submittedName>
</protein>
<sequence length="303" mass="33371">MVIGATGFVGRHVVRELLLRGHEVVVVSRNREQASSVFGKHVYVMAYDAFVTAQVAPKDITVIVNLAGESLNASRWTRKRKIRIMQSRLATTEALSHFIAAQKTKPRVLIQASAVGYYGVSTTATFTEDSASVGNDFLASVAKAWEERTQAVQSQGVRVVLARFGVVLGADGGALEKMMLPYRLHVGGKIGSGTQFVSWIHMDDVIGMIMWSMSVEDVFGPVNMTALEPVTMDRFGQVLAHEMKRKHWASVPSIVLRLFMGEMADMVLLGQRVLPDKAIKHGYTFLFPDLQSALSQLIHPNSK</sequence>
<comment type="similarity">
    <text evidence="1">Belongs to the NAD(P)-dependent epimerase/dehydratase family. SDR39U1 subfamily.</text>
</comment>
<dbReference type="Proteomes" id="UP001139263">
    <property type="component" value="Unassembled WGS sequence"/>
</dbReference>
<dbReference type="InterPro" id="IPR010099">
    <property type="entry name" value="SDR39U1"/>
</dbReference>
<name>A0A9X1V8K7_9BACL</name>
<dbReference type="InterPro" id="IPR001509">
    <property type="entry name" value="Epimerase_deHydtase"/>
</dbReference>
<dbReference type="InterPro" id="IPR013549">
    <property type="entry name" value="DUF1731"/>
</dbReference>
<dbReference type="AlphaFoldDB" id="A0A9X1V8K7"/>
<dbReference type="Pfam" id="PF08338">
    <property type="entry name" value="DUF1731"/>
    <property type="match status" value="1"/>
</dbReference>
<keyword evidence="5" id="KW-1185">Reference proteome</keyword>
<feature type="domain" description="NAD-dependent epimerase/dehydratase" evidence="2">
    <location>
        <begin position="1"/>
        <end position="214"/>
    </location>
</feature>
<dbReference type="InterPro" id="IPR036291">
    <property type="entry name" value="NAD(P)-bd_dom_sf"/>
</dbReference>
<dbReference type="SUPFAM" id="SSF51735">
    <property type="entry name" value="NAD(P)-binding Rossmann-fold domains"/>
    <property type="match status" value="1"/>
</dbReference>
<gene>
    <name evidence="4" type="ORF">MM817_02042</name>
</gene>
<accession>A0A9X1V8K7</accession>
<dbReference type="Pfam" id="PF01370">
    <property type="entry name" value="Epimerase"/>
    <property type="match status" value="1"/>
</dbReference>
<dbReference type="PANTHER" id="PTHR11092:SF0">
    <property type="entry name" value="EPIMERASE FAMILY PROTEIN SDR39U1"/>
    <property type="match status" value="1"/>
</dbReference>
<evidence type="ECO:0000256" key="1">
    <source>
        <dbReference type="ARBA" id="ARBA00009353"/>
    </source>
</evidence>
<evidence type="ECO:0000259" key="2">
    <source>
        <dbReference type="Pfam" id="PF01370"/>
    </source>
</evidence>
<comment type="caution">
    <text evidence="4">The sequence shown here is derived from an EMBL/GenBank/DDBJ whole genome shotgun (WGS) entry which is preliminary data.</text>
</comment>
<dbReference type="PANTHER" id="PTHR11092">
    <property type="entry name" value="SUGAR NUCLEOTIDE EPIMERASE RELATED"/>
    <property type="match status" value="1"/>
</dbReference>
<evidence type="ECO:0000259" key="3">
    <source>
        <dbReference type="Pfam" id="PF08338"/>
    </source>
</evidence>
<dbReference type="Gene3D" id="3.40.50.720">
    <property type="entry name" value="NAD(P)-binding Rossmann-like Domain"/>
    <property type="match status" value="1"/>
</dbReference>